<keyword evidence="3" id="KW-1185">Reference proteome</keyword>
<dbReference type="InterPro" id="IPR025917">
    <property type="entry name" value="YuiB"/>
</dbReference>
<reference evidence="2 3" key="1">
    <citation type="submission" date="2019-03" db="EMBL/GenBank/DDBJ databases">
        <title>Complete genome sequence of Paenisporosarcina antarctica CGMCC 1.6503T.</title>
        <authorList>
            <person name="Rong J.-C."/>
            <person name="Chi N.-Y."/>
            <person name="Zhang Q.-F."/>
        </authorList>
    </citation>
    <scope>NUCLEOTIDE SEQUENCE [LARGE SCALE GENOMIC DNA]</scope>
    <source>
        <strain evidence="2 3">CGMCC 1.6503</strain>
    </source>
</reference>
<dbReference type="Proteomes" id="UP000294292">
    <property type="component" value="Chromosome"/>
</dbReference>
<feature type="transmembrane region" description="Helical" evidence="1">
    <location>
        <begin position="6"/>
        <end position="28"/>
    </location>
</feature>
<dbReference type="OrthoDB" id="2382309at2"/>
<keyword evidence="1" id="KW-0812">Transmembrane</keyword>
<name>A0A4P6ZYI3_9BACL</name>
<evidence type="ECO:0000313" key="2">
    <source>
        <dbReference type="EMBL" id="QBP40556.1"/>
    </source>
</evidence>
<evidence type="ECO:0000313" key="3">
    <source>
        <dbReference type="Proteomes" id="UP000294292"/>
    </source>
</evidence>
<organism evidence="2 3">
    <name type="scientific">Paenisporosarcina antarctica</name>
    <dbReference type="NCBI Taxonomy" id="417367"/>
    <lineage>
        <taxon>Bacteria</taxon>
        <taxon>Bacillati</taxon>
        <taxon>Bacillota</taxon>
        <taxon>Bacilli</taxon>
        <taxon>Bacillales</taxon>
        <taxon>Caryophanaceae</taxon>
        <taxon>Paenisporosarcina</taxon>
    </lineage>
</organism>
<feature type="transmembrane region" description="Helical" evidence="1">
    <location>
        <begin position="76"/>
        <end position="98"/>
    </location>
</feature>
<gene>
    <name evidence="2" type="ORF">E2636_05160</name>
</gene>
<dbReference type="AlphaFoldDB" id="A0A4P6ZYI3"/>
<dbReference type="Pfam" id="PF14068">
    <property type="entry name" value="YuiB"/>
    <property type="match status" value="1"/>
</dbReference>
<protein>
    <recommendedName>
        <fullName evidence="4">YuiB family protein</fullName>
    </recommendedName>
</protein>
<dbReference type="EMBL" id="CP038015">
    <property type="protein sequence ID" value="QBP40556.1"/>
    <property type="molecule type" value="Genomic_DNA"/>
</dbReference>
<sequence length="109" mass="12173">MDGNFTLVTAMLSVLLFLVMFFGIAFLINMLLRATWLMAIVYPIVVILIIDEVDFFDYFTAPTKAFLALGDKLMSLHFADILVLSSGLLGAIIAGIVIKMLRKNGYQMF</sequence>
<keyword evidence="1" id="KW-1133">Transmembrane helix</keyword>
<evidence type="ECO:0000256" key="1">
    <source>
        <dbReference type="SAM" id="Phobius"/>
    </source>
</evidence>
<feature type="transmembrane region" description="Helical" evidence="1">
    <location>
        <begin position="35"/>
        <end position="56"/>
    </location>
</feature>
<proteinExistence type="predicted"/>
<evidence type="ECO:0008006" key="4">
    <source>
        <dbReference type="Google" id="ProtNLM"/>
    </source>
</evidence>
<accession>A0A4P6ZYI3</accession>
<keyword evidence="1" id="KW-0472">Membrane</keyword>
<dbReference type="KEGG" id="panc:E2636_05160"/>
<dbReference type="RefSeq" id="WP_134209263.1">
    <property type="nucleotide sequence ID" value="NZ_CP038015.1"/>
</dbReference>